<sequence length="957" mass="108769">MGLLVLSGAPLPRLIYMLLVIVVALSGAEARRSRRPDYCDPQSRQSSFLWRIDTKPPSYFFGTIHVPYNRVWEHIPENVKRAFRLADSVFFELDLTDEHTISALTKCQLLPRGARLEQLLPGDIYRRLEKHLDYVRNMMPLWLTADQRGRGLYADYLFNAIAGNWEQKRPIWVMLMVNMLTESDVRARGVPVLDLYLALEAKKTKRTGAVERVEEQCLPLNGLNISQVVFALNQTLNQHESIRAGEETPLYTTEDLIRHYNCGDLDEVIFRRDSSQIPPSVFQVPPLQSAAAAASAAQRVTAHSIEEYFRDELIYKRNRRMGERILELLWARPNESYFFAFGAGYKLCLVCASRIEKKIPMMEDSTQAENTETATVSQDTAGEEAGDTACVLKHLKLQRGRKAAAFTRACNTAEAQIARRASEEELKKRLETLNATLDGFMEANDAYVEKVQEVCELEEAEEEQNEFELGQQLQEAQQELQKQSSQLEEQQQAAARLQEQRTTATADYRKADAGLTRALAAELAACRERDQVLSDKASLVQQLERRAAGVARLTAELEDRGSELAAAHAAKCRALAQVGEIAAKESSFQYRERKMASEKEVLEKQMSLLLERLKSQAEELSTLRRLHSSRILQLQADLANKMDQLGTEQAEKERLTQQAADLEQRLTELVEKPQLQHEAEIEQEENYRQQLRPQERLAQPYKEGVEKVEARSNEMLRSVDELRSLLSSASEQQSQLEVHLDETHTQHGQYLVERDKVILQLRDRLETYEEQLQAITRKGSLSDEAVEATSPSAAPAAVSRLLRQGMTPTQIFTGFSQAKEQLTATEAESKQFKLCLDQILKDIDKWTPAIQRQQEDYEAAVQTIDSPTGSNDEALRELETAHAKPDDAGRRLRTVQHKRNRLVAQTEDLAMQVCVPLKEVEKARGGRHFLGNYSVLDVLRQAGYKVTKVGPRERIRR</sequence>
<keyword evidence="5" id="KW-0812">Transmembrane</keyword>
<evidence type="ECO:0000256" key="9">
    <source>
        <dbReference type="ARBA" id="ARBA00022989"/>
    </source>
</evidence>
<evidence type="ECO:0000256" key="12">
    <source>
        <dbReference type="ARBA" id="ARBA00023180"/>
    </source>
</evidence>
<accession>A0A6A4VGL8</accession>
<dbReference type="PANTHER" id="PTHR31120">
    <property type="entry name" value="METALLOPROTEASE TIKI"/>
    <property type="match status" value="1"/>
</dbReference>
<dbReference type="GO" id="GO:0005886">
    <property type="term" value="C:plasma membrane"/>
    <property type="evidence" value="ECO:0007669"/>
    <property type="project" value="UniProtKB-SubCell"/>
</dbReference>
<dbReference type="Pfam" id="PF01963">
    <property type="entry name" value="TraB_PrgY_gumN"/>
    <property type="match status" value="1"/>
</dbReference>
<comment type="similarity">
    <text evidence="3 13">Belongs to the TIKI family.</text>
</comment>
<evidence type="ECO:0000256" key="10">
    <source>
        <dbReference type="ARBA" id="ARBA00023049"/>
    </source>
</evidence>
<dbReference type="AlphaFoldDB" id="A0A6A4VGL8"/>
<evidence type="ECO:0000256" key="11">
    <source>
        <dbReference type="ARBA" id="ARBA00023136"/>
    </source>
</evidence>
<keyword evidence="6 13" id="KW-0479">Metal-binding</keyword>
<keyword evidence="13" id="KW-1003">Cell membrane</keyword>
<keyword evidence="4 13" id="KW-0645">Protease</keyword>
<comment type="function">
    <text evidence="13">Metalloprotease that acts as a negative regulator of the Wnt signaling pathway.</text>
</comment>
<evidence type="ECO:0000256" key="5">
    <source>
        <dbReference type="ARBA" id="ARBA00022692"/>
    </source>
</evidence>
<evidence type="ECO:0000313" key="18">
    <source>
        <dbReference type="EMBL" id="KAF0293095.1"/>
    </source>
</evidence>
<evidence type="ECO:0000256" key="13">
    <source>
        <dbReference type="RuleBase" id="RU369069"/>
    </source>
</evidence>
<comment type="subcellular location">
    <subcellularLocation>
        <location evidence="13">Cell membrane</location>
        <topology evidence="13">Single-pass type I membrane protein</topology>
    </subcellularLocation>
    <subcellularLocation>
        <location evidence="2">Membrane</location>
        <topology evidence="2">Single-pass type I membrane protein</topology>
    </subcellularLocation>
</comment>
<proteinExistence type="inferred from homology"/>
<feature type="coiled-coil region" evidence="14">
    <location>
        <begin position="599"/>
        <end position="672"/>
    </location>
</feature>
<feature type="chain" id="PRO_5025407789" description="Metalloprotease TIKI homolog" evidence="16">
    <location>
        <begin position="31"/>
        <end position="957"/>
    </location>
</feature>
<feature type="signal peptide" evidence="16">
    <location>
        <begin position="1"/>
        <end position="30"/>
    </location>
</feature>
<keyword evidence="12" id="KW-0325">Glycoprotein</keyword>
<dbReference type="OrthoDB" id="343070at2759"/>
<keyword evidence="7 13" id="KW-0732">Signal</keyword>
<evidence type="ECO:0000256" key="1">
    <source>
        <dbReference type="ARBA" id="ARBA00001941"/>
    </source>
</evidence>
<protein>
    <recommendedName>
        <fullName evidence="13">Metalloprotease TIKI homolog</fullName>
        <ecNumber evidence="13">3.4.-.-</ecNumber>
    </recommendedName>
</protein>
<keyword evidence="13" id="KW-0879">Wnt signaling pathway</keyword>
<evidence type="ECO:0000256" key="4">
    <source>
        <dbReference type="ARBA" id="ARBA00022670"/>
    </source>
</evidence>
<dbReference type="CDD" id="cd14789">
    <property type="entry name" value="Tiki"/>
    <property type="match status" value="1"/>
</dbReference>
<gene>
    <name evidence="18" type="primary">trabd2a</name>
    <name evidence="18" type="ORF">FJT64_008992</name>
</gene>
<evidence type="ECO:0000256" key="2">
    <source>
        <dbReference type="ARBA" id="ARBA00004479"/>
    </source>
</evidence>
<dbReference type="EC" id="3.4.-.-" evidence="13"/>
<comment type="cofactor">
    <cofactor evidence="1">
        <name>Co(2+)</name>
        <dbReference type="ChEBI" id="CHEBI:48828"/>
    </cofactor>
</comment>
<dbReference type="Proteomes" id="UP000440578">
    <property type="component" value="Unassembled WGS sequence"/>
</dbReference>
<keyword evidence="10 13" id="KW-0482">Metalloprotease</keyword>
<dbReference type="InterPro" id="IPR057577">
    <property type="entry name" value="Nucleoprot-TPR/MLP1_dom"/>
</dbReference>
<evidence type="ECO:0000256" key="14">
    <source>
        <dbReference type="SAM" id="Coils"/>
    </source>
</evidence>
<evidence type="ECO:0000256" key="16">
    <source>
        <dbReference type="SAM" id="SignalP"/>
    </source>
</evidence>
<dbReference type="EMBL" id="VIIS01001773">
    <property type="protein sequence ID" value="KAF0293095.1"/>
    <property type="molecule type" value="Genomic_DNA"/>
</dbReference>
<keyword evidence="11" id="KW-0472">Membrane</keyword>
<keyword evidence="9" id="KW-1133">Transmembrane helix</keyword>
<evidence type="ECO:0000256" key="7">
    <source>
        <dbReference type="ARBA" id="ARBA00022729"/>
    </source>
</evidence>
<evidence type="ECO:0000313" key="19">
    <source>
        <dbReference type="Proteomes" id="UP000440578"/>
    </source>
</evidence>
<evidence type="ECO:0000256" key="15">
    <source>
        <dbReference type="SAM" id="MobiDB-lite"/>
    </source>
</evidence>
<dbReference type="PANTHER" id="PTHR31120:SF6">
    <property type="entry name" value="METALLOPROTEASE TIKI HOMOLOG"/>
    <property type="match status" value="1"/>
</dbReference>
<evidence type="ECO:0000256" key="8">
    <source>
        <dbReference type="ARBA" id="ARBA00022801"/>
    </source>
</evidence>
<evidence type="ECO:0000256" key="6">
    <source>
        <dbReference type="ARBA" id="ARBA00022723"/>
    </source>
</evidence>
<dbReference type="GO" id="GO:0006508">
    <property type="term" value="P:proteolysis"/>
    <property type="evidence" value="ECO:0007669"/>
    <property type="project" value="UniProtKB-KW"/>
</dbReference>
<comment type="caution">
    <text evidence="18">The sequence shown here is derived from an EMBL/GenBank/DDBJ whole genome shotgun (WGS) entry which is preliminary data.</text>
</comment>
<name>A0A6A4VGL8_AMPAM</name>
<dbReference type="InterPro" id="IPR002816">
    <property type="entry name" value="TraB/PrgY/GumN_fam"/>
</dbReference>
<dbReference type="Pfam" id="PF25481">
    <property type="entry name" value="Nucleoprot-TPR"/>
    <property type="match status" value="1"/>
</dbReference>
<keyword evidence="8 13" id="KW-0378">Hydrolase</keyword>
<feature type="region of interest" description="Disordered" evidence="15">
    <location>
        <begin position="480"/>
        <end position="499"/>
    </location>
</feature>
<keyword evidence="14" id="KW-0175">Coiled coil</keyword>
<comment type="cofactor">
    <cofactor evidence="13">
        <name>Mn(2+)</name>
        <dbReference type="ChEBI" id="CHEBI:29035"/>
    </cofactor>
    <cofactor evidence="13">
        <name>Co(2+)</name>
        <dbReference type="ChEBI" id="CHEBI:48828"/>
    </cofactor>
    <text evidence="13">Divalent metal cations. Mn(2+) or Co(2+).</text>
</comment>
<dbReference type="GO" id="GO:0004222">
    <property type="term" value="F:metalloendopeptidase activity"/>
    <property type="evidence" value="ECO:0007669"/>
    <property type="project" value="UniProtKB-UniRule"/>
</dbReference>
<feature type="domain" description="Nucleoprotein TPR/MPL1" evidence="17">
    <location>
        <begin position="583"/>
        <end position="661"/>
    </location>
</feature>
<organism evidence="18 19">
    <name type="scientific">Amphibalanus amphitrite</name>
    <name type="common">Striped barnacle</name>
    <name type="synonym">Balanus amphitrite</name>
    <dbReference type="NCBI Taxonomy" id="1232801"/>
    <lineage>
        <taxon>Eukaryota</taxon>
        <taxon>Metazoa</taxon>
        <taxon>Ecdysozoa</taxon>
        <taxon>Arthropoda</taxon>
        <taxon>Crustacea</taxon>
        <taxon>Multicrustacea</taxon>
        <taxon>Cirripedia</taxon>
        <taxon>Thoracica</taxon>
        <taxon>Thoracicalcarea</taxon>
        <taxon>Balanomorpha</taxon>
        <taxon>Balanoidea</taxon>
        <taxon>Balanidae</taxon>
        <taxon>Amphibalaninae</taxon>
        <taxon>Amphibalanus</taxon>
    </lineage>
</organism>
<dbReference type="GO" id="GO:0046872">
    <property type="term" value="F:metal ion binding"/>
    <property type="evidence" value="ECO:0007669"/>
    <property type="project" value="UniProtKB-UniRule"/>
</dbReference>
<dbReference type="InterPro" id="IPR040230">
    <property type="entry name" value="TIKI1/2-like"/>
</dbReference>
<dbReference type="GO" id="GO:0016055">
    <property type="term" value="P:Wnt signaling pathway"/>
    <property type="evidence" value="ECO:0007669"/>
    <property type="project" value="UniProtKB-KW"/>
</dbReference>
<evidence type="ECO:0000259" key="17">
    <source>
        <dbReference type="Pfam" id="PF25481"/>
    </source>
</evidence>
<keyword evidence="19" id="KW-1185">Reference proteome</keyword>
<dbReference type="GO" id="GO:0030178">
    <property type="term" value="P:negative regulation of Wnt signaling pathway"/>
    <property type="evidence" value="ECO:0007669"/>
    <property type="project" value="UniProtKB-UniRule"/>
</dbReference>
<evidence type="ECO:0000256" key="3">
    <source>
        <dbReference type="ARBA" id="ARBA00008261"/>
    </source>
</evidence>
<reference evidence="18 19" key="1">
    <citation type="submission" date="2019-07" db="EMBL/GenBank/DDBJ databases">
        <title>Draft genome assembly of a fouling barnacle, Amphibalanus amphitrite (Darwin, 1854): The first reference genome for Thecostraca.</title>
        <authorList>
            <person name="Kim W."/>
        </authorList>
    </citation>
    <scope>NUCLEOTIDE SEQUENCE [LARGE SCALE GENOMIC DNA]</scope>
    <source>
        <strain evidence="18">SNU_AA5</strain>
        <tissue evidence="18">Soma without cirri and trophi</tissue>
    </source>
</reference>